<keyword evidence="6 14" id="KW-0808">Transferase</keyword>
<dbReference type="Pfam" id="PF00512">
    <property type="entry name" value="HisKA"/>
    <property type="match status" value="1"/>
</dbReference>
<proteinExistence type="predicted"/>
<keyword evidence="11 14" id="KW-1133">Transmembrane helix</keyword>
<accession>A0A233RB67</accession>
<dbReference type="EMBL" id="NBIM01000008">
    <property type="protein sequence ID" value="OXY80632.1"/>
    <property type="molecule type" value="Genomic_DNA"/>
</dbReference>
<keyword evidence="12 14" id="KW-0902">Two-component regulatory system</keyword>
<evidence type="ECO:0000256" key="12">
    <source>
        <dbReference type="ARBA" id="ARBA00023012"/>
    </source>
</evidence>
<keyword evidence="5" id="KW-0597">Phosphoprotein</keyword>
<evidence type="ECO:0000313" key="17">
    <source>
        <dbReference type="EMBL" id="OXY80632.1"/>
    </source>
</evidence>
<feature type="domain" description="Histidine kinase" evidence="15">
    <location>
        <begin position="241"/>
        <end position="452"/>
    </location>
</feature>
<comment type="catalytic activity">
    <reaction evidence="1 14">
        <text>ATP + protein L-histidine = ADP + protein N-phospho-L-histidine.</text>
        <dbReference type="EC" id="2.7.13.3"/>
    </reaction>
</comment>
<dbReference type="Gene3D" id="6.10.340.10">
    <property type="match status" value="1"/>
</dbReference>
<dbReference type="CDD" id="cd00075">
    <property type="entry name" value="HATPase"/>
    <property type="match status" value="1"/>
</dbReference>
<dbReference type="PANTHER" id="PTHR45436:SF3">
    <property type="entry name" value="SENSOR HISTIDINE KINASE HPRS"/>
    <property type="match status" value="1"/>
</dbReference>
<dbReference type="Proteomes" id="UP000242757">
    <property type="component" value="Unassembled WGS sequence"/>
</dbReference>
<dbReference type="InterPro" id="IPR006290">
    <property type="entry name" value="CztS_silS_copS"/>
</dbReference>
<feature type="transmembrane region" description="Helical" evidence="14">
    <location>
        <begin position="12"/>
        <end position="33"/>
    </location>
</feature>
<gene>
    <name evidence="17" type="ORF">B6S08_15910</name>
</gene>
<dbReference type="CDD" id="cd06225">
    <property type="entry name" value="HAMP"/>
    <property type="match status" value="1"/>
</dbReference>
<dbReference type="CDD" id="cd00082">
    <property type="entry name" value="HisKA"/>
    <property type="match status" value="1"/>
</dbReference>
<dbReference type="Pfam" id="PF00672">
    <property type="entry name" value="HAMP"/>
    <property type="match status" value="1"/>
</dbReference>
<dbReference type="Pfam" id="PF02518">
    <property type="entry name" value="HATPase_c"/>
    <property type="match status" value="1"/>
</dbReference>
<dbReference type="SUPFAM" id="SSF55874">
    <property type="entry name" value="ATPase domain of HSP90 chaperone/DNA topoisomerase II/histidine kinase"/>
    <property type="match status" value="1"/>
</dbReference>
<dbReference type="EC" id="2.7.13.3" evidence="14"/>
<dbReference type="PANTHER" id="PTHR45436">
    <property type="entry name" value="SENSOR HISTIDINE KINASE YKOH"/>
    <property type="match status" value="1"/>
</dbReference>
<dbReference type="InterPro" id="IPR003594">
    <property type="entry name" value="HATPase_dom"/>
</dbReference>
<evidence type="ECO:0000256" key="2">
    <source>
        <dbReference type="ARBA" id="ARBA00004533"/>
    </source>
</evidence>
<dbReference type="InterPro" id="IPR005467">
    <property type="entry name" value="His_kinase_dom"/>
</dbReference>
<evidence type="ECO:0000256" key="9">
    <source>
        <dbReference type="ARBA" id="ARBA00022777"/>
    </source>
</evidence>
<evidence type="ECO:0000256" key="4">
    <source>
        <dbReference type="ARBA" id="ARBA00022519"/>
    </source>
</evidence>
<evidence type="ECO:0000256" key="14">
    <source>
        <dbReference type="RuleBase" id="RU364088"/>
    </source>
</evidence>
<evidence type="ECO:0000313" key="18">
    <source>
        <dbReference type="Proteomes" id="UP000242757"/>
    </source>
</evidence>
<dbReference type="InterPro" id="IPR003661">
    <property type="entry name" value="HisK_dim/P_dom"/>
</dbReference>
<dbReference type="RefSeq" id="WP_094201794.1">
    <property type="nucleotide sequence ID" value="NZ_NBIM01000008.1"/>
</dbReference>
<keyword evidence="13 14" id="KW-0472">Membrane</keyword>
<dbReference type="PROSITE" id="PS50885">
    <property type="entry name" value="HAMP"/>
    <property type="match status" value="1"/>
</dbReference>
<keyword evidence="3 14" id="KW-1003">Cell membrane</keyword>
<evidence type="ECO:0000256" key="6">
    <source>
        <dbReference type="ARBA" id="ARBA00022679"/>
    </source>
</evidence>
<dbReference type="OrthoDB" id="5561773at2"/>
<keyword evidence="18" id="KW-1185">Reference proteome</keyword>
<protein>
    <recommendedName>
        <fullName evidence="14">Sensor protein</fullName>
        <ecNumber evidence="14">2.7.13.3</ecNumber>
    </recommendedName>
</protein>
<evidence type="ECO:0000256" key="5">
    <source>
        <dbReference type="ARBA" id="ARBA00022553"/>
    </source>
</evidence>
<feature type="transmembrane region" description="Helical" evidence="14">
    <location>
        <begin position="158"/>
        <end position="178"/>
    </location>
</feature>
<dbReference type="InterPro" id="IPR003660">
    <property type="entry name" value="HAMP_dom"/>
</dbReference>
<dbReference type="PRINTS" id="PR00344">
    <property type="entry name" value="BCTRLSENSOR"/>
</dbReference>
<dbReference type="AlphaFoldDB" id="A0A233RB67"/>
<dbReference type="InterPro" id="IPR036097">
    <property type="entry name" value="HisK_dim/P_sf"/>
</dbReference>
<reference evidence="17 18" key="1">
    <citation type="submission" date="2017-08" db="EMBL/GenBank/DDBJ databases">
        <title>A Genome Sequence of Oceanimonas doudoroffii ATCC 27123T.</title>
        <authorList>
            <person name="Brennan M.A."/>
            <person name="Maclea K.S."/>
            <person name="Mcclelland W.D."/>
            <person name="Trachtenberg A.M."/>
        </authorList>
    </citation>
    <scope>NUCLEOTIDE SEQUENCE [LARGE SCALE GENOMIC DNA]</scope>
    <source>
        <strain evidence="17 18">ATCC 27123</strain>
    </source>
</reference>
<dbReference type="GO" id="GO:0005524">
    <property type="term" value="F:ATP binding"/>
    <property type="evidence" value="ECO:0007669"/>
    <property type="project" value="UniProtKB-KW"/>
</dbReference>
<dbReference type="SMART" id="SM00388">
    <property type="entry name" value="HisKA"/>
    <property type="match status" value="1"/>
</dbReference>
<feature type="domain" description="HAMP" evidence="16">
    <location>
        <begin position="180"/>
        <end position="233"/>
    </location>
</feature>
<evidence type="ECO:0000259" key="15">
    <source>
        <dbReference type="PROSITE" id="PS50109"/>
    </source>
</evidence>
<dbReference type="SUPFAM" id="SSF47384">
    <property type="entry name" value="Homodimeric domain of signal transducing histidine kinase"/>
    <property type="match status" value="1"/>
</dbReference>
<keyword evidence="10 14" id="KW-0067">ATP-binding</keyword>
<dbReference type="GO" id="GO:0005886">
    <property type="term" value="C:plasma membrane"/>
    <property type="evidence" value="ECO:0007669"/>
    <property type="project" value="UniProtKB-SubCell"/>
</dbReference>
<dbReference type="SMART" id="SM00304">
    <property type="entry name" value="HAMP"/>
    <property type="match status" value="1"/>
</dbReference>
<organism evidence="17 18">
    <name type="scientific">Oceanimonas doudoroffii</name>
    <dbReference type="NCBI Taxonomy" id="84158"/>
    <lineage>
        <taxon>Bacteria</taxon>
        <taxon>Pseudomonadati</taxon>
        <taxon>Pseudomonadota</taxon>
        <taxon>Gammaproteobacteria</taxon>
        <taxon>Aeromonadales</taxon>
        <taxon>Aeromonadaceae</taxon>
        <taxon>Oceanimonas</taxon>
    </lineage>
</organism>
<keyword evidence="4 14" id="KW-0997">Cell inner membrane</keyword>
<keyword evidence="8 14" id="KW-0547">Nucleotide-binding</keyword>
<comment type="function">
    <text evidence="14">Member of a two-component regulatory system.</text>
</comment>
<sequence>MKRVLSSLSLRLALMFALVSALLLGSLGFYLYFSLERELAWRDDQSLLGRLEHMQALLTSSDSIDELRNRPTLYANMLGNEDSLLWVLNLDGEVLISVNPAGLAVPVGLSAGQTRLGYNDDGNARLAWRPLKQGDTSLMLVAGKLLAPREQMLAAYRWRLLLALAGGALVAFALGWGVSRRGLRPVRRLAAEAGAIEVRRLHRRLSTQQLPDELRELGDSLNHMLARLEDGFGRLSRFSEDLAHEIRTPLSNLVGHTEHTLRRPRTTEEYERLLASHLEEYQRLSRMINSMLFLARSEQPQAEIKRFPVALAPLIEQLCEYFEGMAEEANTVLVNRARGEVLADGELLRRALANLLANALRYGEPGQPITIGSEQTANGVAVFVHNKGPAIAGEHLPRLFDRFYRCDPSRTQGGDTGGLGLAIVDSIMQLHGGEVSVHSDDDGTTFTLRFPA</sequence>
<dbReference type="PROSITE" id="PS50109">
    <property type="entry name" value="HIS_KIN"/>
    <property type="match status" value="1"/>
</dbReference>
<evidence type="ECO:0000256" key="13">
    <source>
        <dbReference type="ARBA" id="ARBA00023136"/>
    </source>
</evidence>
<comment type="subcellular location">
    <subcellularLocation>
        <location evidence="2 14">Cell inner membrane</location>
    </subcellularLocation>
</comment>
<dbReference type="InterPro" id="IPR004358">
    <property type="entry name" value="Sig_transdc_His_kin-like_C"/>
</dbReference>
<dbReference type="InterPro" id="IPR036890">
    <property type="entry name" value="HATPase_C_sf"/>
</dbReference>
<dbReference type="Gene3D" id="1.10.287.130">
    <property type="match status" value="1"/>
</dbReference>
<evidence type="ECO:0000256" key="3">
    <source>
        <dbReference type="ARBA" id="ARBA00022475"/>
    </source>
</evidence>
<dbReference type="FunFam" id="3.30.565.10:FF:000006">
    <property type="entry name" value="Sensor histidine kinase WalK"/>
    <property type="match status" value="1"/>
</dbReference>
<evidence type="ECO:0000256" key="11">
    <source>
        <dbReference type="ARBA" id="ARBA00022989"/>
    </source>
</evidence>
<dbReference type="Gene3D" id="3.30.565.10">
    <property type="entry name" value="Histidine kinase-like ATPase, C-terminal domain"/>
    <property type="match status" value="1"/>
</dbReference>
<evidence type="ECO:0000256" key="1">
    <source>
        <dbReference type="ARBA" id="ARBA00000085"/>
    </source>
</evidence>
<comment type="caution">
    <text evidence="17">The sequence shown here is derived from an EMBL/GenBank/DDBJ whole genome shotgun (WGS) entry which is preliminary data.</text>
</comment>
<dbReference type="GO" id="GO:0000155">
    <property type="term" value="F:phosphorelay sensor kinase activity"/>
    <property type="evidence" value="ECO:0007669"/>
    <property type="project" value="InterPro"/>
</dbReference>
<keyword evidence="7 14" id="KW-0812">Transmembrane</keyword>
<dbReference type="NCBIfam" id="TIGR01386">
    <property type="entry name" value="cztS_silS_copS"/>
    <property type="match status" value="1"/>
</dbReference>
<evidence type="ECO:0000256" key="8">
    <source>
        <dbReference type="ARBA" id="ARBA00022741"/>
    </source>
</evidence>
<evidence type="ECO:0000259" key="16">
    <source>
        <dbReference type="PROSITE" id="PS50885"/>
    </source>
</evidence>
<evidence type="ECO:0000256" key="7">
    <source>
        <dbReference type="ARBA" id="ARBA00022692"/>
    </source>
</evidence>
<dbReference type="SMART" id="SM00387">
    <property type="entry name" value="HATPase_c"/>
    <property type="match status" value="1"/>
</dbReference>
<name>A0A233RB67_9GAMM</name>
<keyword evidence="9 14" id="KW-0418">Kinase</keyword>
<dbReference type="InterPro" id="IPR050428">
    <property type="entry name" value="TCS_sensor_his_kinase"/>
</dbReference>
<evidence type="ECO:0000256" key="10">
    <source>
        <dbReference type="ARBA" id="ARBA00022840"/>
    </source>
</evidence>